<keyword evidence="4" id="KW-0547">Nucleotide-binding</keyword>
<reference evidence="10 11" key="2">
    <citation type="journal article" date="2010" name="Nucleic Acids Res.">
        <title>BeetleBase in 2010: revisions to provide comprehensive genomic information for Tribolium castaneum.</title>
        <authorList>
            <person name="Kim H.S."/>
            <person name="Murphy T."/>
            <person name="Xia J."/>
            <person name="Caragea D."/>
            <person name="Park Y."/>
            <person name="Beeman R.W."/>
            <person name="Lorenzen M.D."/>
            <person name="Butcher S."/>
            <person name="Manak J.R."/>
            <person name="Brown S.J."/>
        </authorList>
    </citation>
    <scope>GENOME REANNOTATION</scope>
    <source>
        <strain evidence="10 11">Georgia GA2</strain>
    </source>
</reference>
<dbReference type="eggNOG" id="KOG0577">
    <property type="taxonomic scope" value="Eukaryota"/>
</dbReference>
<keyword evidence="2" id="KW-0723">Serine/threonine-protein kinase</keyword>
<evidence type="ECO:0000256" key="3">
    <source>
        <dbReference type="ARBA" id="ARBA00022679"/>
    </source>
</evidence>
<dbReference type="GO" id="GO:0004674">
    <property type="term" value="F:protein serine/threonine kinase activity"/>
    <property type="evidence" value="ECO:0007669"/>
    <property type="project" value="UniProtKB-KW"/>
</dbReference>
<evidence type="ECO:0000256" key="7">
    <source>
        <dbReference type="ARBA" id="ARBA00047899"/>
    </source>
</evidence>
<evidence type="ECO:0000256" key="4">
    <source>
        <dbReference type="ARBA" id="ARBA00022741"/>
    </source>
</evidence>
<reference evidence="10 11" key="1">
    <citation type="journal article" date="2008" name="Nature">
        <title>The genome of the model beetle and pest Tribolium castaneum.</title>
        <authorList>
            <consortium name="Tribolium Genome Sequencing Consortium"/>
            <person name="Richards S."/>
            <person name="Gibbs R.A."/>
            <person name="Weinstock G.M."/>
            <person name="Brown S.J."/>
            <person name="Denell R."/>
            <person name="Beeman R.W."/>
            <person name="Gibbs R."/>
            <person name="Beeman R.W."/>
            <person name="Brown S.J."/>
            <person name="Bucher G."/>
            <person name="Friedrich M."/>
            <person name="Grimmelikhuijzen C.J."/>
            <person name="Klingler M."/>
            <person name="Lorenzen M."/>
            <person name="Richards S."/>
            <person name="Roth S."/>
            <person name="Schroder R."/>
            <person name="Tautz D."/>
            <person name="Zdobnov E.M."/>
            <person name="Muzny D."/>
            <person name="Gibbs R.A."/>
            <person name="Weinstock G.M."/>
            <person name="Attaway T."/>
            <person name="Bell S."/>
            <person name="Buhay C.J."/>
            <person name="Chandrabose M.N."/>
            <person name="Chavez D."/>
            <person name="Clerk-Blankenburg K.P."/>
            <person name="Cree A."/>
            <person name="Dao M."/>
            <person name="Davis C."/>
            <person name="Chacko J."/>
            <person name="Dinh H."/>
            <person name="Dugan-Rocha S."/>
            <person name="Fowler G."/>
            <person name="Garner T.T."/>
            <person name="Garnes J."/>
            <person name="Gnirke A."/>
            <person name="Hawes A."/>
            <person name="Hernandez J."/>
            <person name="Hines S."/>
            <person name="Holder M."/>
            <person name="Hume J."/>
            <person name="Jhangiani S.N."/>
            <person name="Joshi V."/>
            <person name="Khan Z.M."/>
            <person name="Jackson L."/>
            <person name="Kovar C."/>
            <person name="Kowis A."/>
            <person name="Lee S."/>
            <person name="Lewis L.R."/>
            <person name="Margolis J."/>
            <person name="Morgan M."/>
            <person name="Nazareth L.V."/>
            <person name="Nguyen N."/>
            <person name="Okwuonu G."/>
            <person name="Parker D."/>
            <person name="Richards S."/>
            <person name="Ruiz S.J."/>
            <person name="Santibanez J."/>
            <person name="Savard J."/>
            <person name="Scherer S.E."/>
            <person name="Schneider B."/>
            <person name="Sodergren E."/>
            <person name="Tautz D."/>
            <person name="Vattahil S."/>
            <person name="Villasana D."/>
            <person name="White C.S."/>
            <person name="Wright R."/>
            <person name="Park Y."/>
            <person name="Beeman R.W."/>
            <person name="Lord J."/>
            <person name="Oppert B."/>
            <person name="Lorenzen M."/>
            <person name="Brown S."/>
            <person name="Wang L."/>
            <person name="Savard J."/>
            <person name="Tautz D."/>
            <person name="Richards S."/>
            <person name="Weinstock G."/>
            <person name="Gibbs R.A."/>
            <person name="Liu Y."/>
            <person name="Worley K."/>
            <person name="Weinstock G."/>
            <person name="Elsik C.G."/>
            <person name="Reese J.T."/>
            <person name="Elhaik E."/>
            <person name="Landan G."/>
            <person name="Graur D."/>
            <person name="Arensburger P."/>
            <person name="Atkinson P."/>
            <person name="Beeman R.W."/>
            <person name="Beidler J."/>
            <person name="Brown S.J."/>
            <person name="Demuth J.P."/>
            <person name="Drury D.W."/>
            <person name="Du Y.Z."/>
            <person name="Fujiwara H."/>
            <person name="Lorenzen M."/>
            <person name="Maselli V."/>
            <person name="Osanai M."/>
            <person name="Park Y."/>
            <person name="Robertson H.M."/>
            <person name="Tu Z."/>
            <person name="Wang J.J."/>
            <person name="Wang S."/>
            <person name="Richards S."/>
            <person name="Song H."/>
            <person name="Zhang L."/>
            <person name="Sodergren E."/>
            <person name="Werner D."/>
            <person name="Stanke M."/>
            <person name="Morgenstern B."/>
            <person name="Solovyev V."/>
            <person name="Kosarev P."/>
            <person name="Brown G."/>
            <person name="Chen H.C."/>
            <person name="Ermolaeva O."/>
            <person name="Hlavina W."/>
            <person name="Kapustin Y."/>
            <person name="Kiryutin B."/>
            <person name="Kitts P."/>
            <person name="Maglott D."/>
            <person name="Pruitt K."/>
            <person name="Sapojnikov V."/>
            <person name="Souvorov A."/>
            <person name="Mackey A.J."/>
            <person name="Waterhouse R.M."/>
            <person name="Wyder S."/>
            <person name="Zdobnov E.M."/>
            <person name="Zdobnov E.M."/>
            <person name="Wyder S."/>
            <person name="Kriventseva E.V."/>
            <person name="Kadowaki T."/>
            <person name="Bork P."/>
            <person name="Aranda M."/>
            <person name="Bao R."/>
            <person name="Beermann A."/>
            <person name="Berns N."/>
            <person name="Bolognesi R."/>
            <person name="Bonneton F."/>
            <person name="Bopp D."/>
            <person name="Brown S.J."/>
            <person name="Bucher G."/>
            <person name="Butts T."/>
            <person name="Chaumot A."/>
            <person name="Denell R.E."/>
            <person name="Ferrier D.E."/>
            <person name="Friedrich M."/>
            <person name="Gordon C.M."/>
            <person name="Jindra M."/>
            <person name="Klingler M."/>
            <person name="Lan Q."/>
            <person name="Lattorff H.M."/>
            <person name="Laudet V."/>
            <person name="von Levetsow C."/>
            <person name="Liu Z."/>
            <person name="Lutz R."/>
            <person name="Lynch J.A."/>
            <person name="da Fonseca R.N."/>
            <person name="Posnien N."/>
            <person name="Reuter R."/>
            <person name="Roth S."/>
            <person name="Savard J."/>
            <person name="Schinko J.B."/>
            <person name="Schmitt C."/>
            <person name="Schoppmeier M."/>
            <person name="Schroder R."/>
            <person name="Shippy T.D."/>
            <person name="Simonnet F."/>
            <person name="Marques-Souza H."/>
            <person name="Tautz D."/>
            <person name="Tomoyasu Y."/>
            <person name="Trauner J."/>
            <person name="Van der Zee M."/>
            <person name="Vervoort M."/>
            <person name="Wittkopp N."/>
            <person name="Wimmer E.A."/>
            <person name="Yang X."/>
            <person name="Jones A.K."/>
            <person name="Sattelle D.B."/>
            <person name="Ebert P.R."/>
            <person name="Nelson D."/>
            <person name="Scott J.G."/>
            <person name="Beeman R.W."/>
            <person name="Muthukrishnan S."/>
            <person name="Kramer K.J."/>
            <person name="Arakane Y."/>
            <person name="Beeman R.W."/>
            <person name="Zhu Q."/>
            <person name="Hogenkamp D."/>
            <person name="Dixit R."/>
            <person name="Oppert B."/>
            <person name="Jiang H."/>
            <person name="Zou Z."/>
            <person name="Marshall J."/>
            <person name="Elpidina E."/>
            <person name="Vinokurov K."/>
            <person name="Oppert C."/>
            <person name="Zou Z."/>
            <person name="Evans J."/>
            <person name="Lu Z."/>
            <person name="Zhao P."/>
            <person name="Sumathipala N."/>
            <person name="Altincicek B."/>
            <person name="Vilcinskas A."/>
            <person name="Williams M."/>
            <person name="Hultmark D."/>
            <person name="Hetru C."/>
            <person name="Jiang H."/>
            <person name="Grimmelikhuijzen C.J."/>
            <person name="Hauser F."/>
            <person name="Cazzamali G."/>
            <person name="Williamson M."/>
            <person name="Park Y."/>
            <person name="Li B."/>
            <person name="Tanaka Y."/>
            <person name="Predel R."/>
            <person name="Neupert S."/>
            <person name="Schachtner J."/>
            <person name="Verleyen P."/>
            <person name="Raible F."/>
            <person name="Bork P."/>
            <person name="Friedrich M."/>
            <person name="Walden K.K."/>
            <person name="Robertson H.M."/>
            <person name="Angeli S."/>
            <person name="Foret S."/>
            <person name="Bucher G."/>
            <person name="Schuetz S."/>
            <person name="Maleszka R."/>
            <person name="Wimmer E.A."/>
            <person name="Beeman R.W."/>
            <person name="Lorenzen M."/>
            <person name="Tomoyasu Y."/>
            <person name="Miller S.C."/>
            <person name="Grossmann D."/>
            <person name="Bucher G."/>
        </authorList>
    </citation>
    <scope>NUCLEOTIDE SEQUENCE [LARGE SCALE GENOMIC DNA]</scope>
    <source>
        <strain evidence="10 11">Georgia GA2</strain>
    </source>
</reference>
<feature type="region of interest" description="Disordered" evidence="9">
    <location>
        <begin position="210"/>
        <end position="235"/>
    </location>
</feature>
<dbReference type="EC" id="2.7.11.1" evidence="1"/>
<dbReference type="HOGENOM" id="CLU_031908_0_0_1"/>
<evidence type="ECO:0000256" key="8">
    <source>
        <dbReference type="ARBA" id="ARBA00048679"/>
    </source>
</evidence>
<dbReference type="EMBL" id="KQ971345">
    <property type="protein sequence ID" value="EFA05430.1"/>
    <property type="molecule type" value="Genomic_DNA"/>
</dbReference>
<dbReference type="InterPro" id="IPR051234">
    <property type="entry name" value="TAO_STE20_kinase"/>
</dbReference>
<dbReference type="GO" id="GO:0005524">
    <property type="term" value="F:ATP binding"/>
    <property type="evidence" value="ECO:0007669"/>
    <property type="project" value="UniProtKB-KW"/>
</dbReference>
<name>D2A5W9_TRICA</name>
<protein>
    <recommendedName>
        <fullName evidence="1">non-specific serine/threonine protein kinase</fullName>
        <ecNumber evidence="1">2.7.11.1</ecNumber>
    </recommendedName>
</protein>
<feature type="region of interest" description="Disordered" evidence="9">
    <location>
        <begin position="1"/>
        <end position="28"/>
    </location>
</feature>
<comment type="catalytic activity">
    <reaction evidence="7">
        <text>L-threonyl-[protein] + ATP = O-phospho-L-threonyl-[protein] + ADP + H(+)</text>
        <dbReference type="Rhea" id="RHEA:46608"/>
        <dbReference type="Rhea" id="RHEA-COMP:11060"/>
        <dbReference type="Rhea" id="RHEA-COMP:11605"/>
        <dbReference type="ChEBI" id="CHEBI:15378"/>
        <dbReference type="ChEBI" id="CHEBI:30013"/>
        <dbReference type="ChEBI" id="CHEBI:30616"/>
        <dbReference type="ChEBI" id="CHEBI:61977"/>
        <dbReference type="ChEBI" id="CHEBI:456216"/>
        <dbReference type="EC" id="2.7.11.1"/>
    </reaction>
</comment>
<dbReference type="PANTHER" id="PTHR47167:SF4">
    <property type="entry name" value="SERINE_THREONINE-PROTEIN KINASE TAO"/>
    <property type="match status" value="1"/>
</dbReference>
<organism evidence="10 11">
    <name type="scientific">Tribolium castaneum</name>
    <name type="common">Red flour beetle</name>
    <dbReference type="NCBI Taxonomy" id="7070"/>
    <lineage>
        <taxon>Eukaryota</taxon>
        <taxon>Metazoa</taxon>
        <taxon>Ecdysozoa</taxon>
        <taxon>Arthropoda</taxon>
        <taxon>Hexapoda</taxon>
        <taxon>Insecta</taxon>
        <taxon>Pterygota</taxon>
        <taxon>Neoptera</taxon>
        <taxon>Endopterygota</taxon>
        <taxon>Coleoptera</taxon>
        <taxon>Polyphaga</taxon>
        <taxon>Cucujiformia</taxon>
        <taxon>Tenebrionidae</taxon>
        <taxon>Tenebrionidae incertae sedis</taxon>
        <taxon>Tribolium</taxon>
    </lineage>
</organism>
<dbReference type="STRING" id="7070.D2A5W9"/>
<feature type="compositionally biased region" description="Polar residues" evidence="9">
    <location>
        <begin position="222"/>
        <end position="235"/>
    </location>
</feature>
<evidence type="ECO:0000256" key="2">
    <source>
        <dbReference type="ARBA" id="ARBA00022527"/>
    </source>
</evidence>
<dbReference type="InParanoid" id="D2A5W9"/>
<evidence type="ECO:0000256" key="5">
    <source>
        <dbReference type="ARBA" id="ARBA00022777"/>
    </source>
</evidence>
<dbReference type="PhylomeDB" id="D2A5W9"/>
<sequence length="235" mass="27692">MKRSERELRKKHALEVKQQPKSLKQKEMMVRKQFRDTCKVQTKQYKALKAQILANTPKEDQKAVIKKLKEEQRRKLALLGDQYEQSIAEMLQKQCLRLDESQESECQQMKERLHYELEILMAYQSKNKMQAQAQRDRERNELEERVAVRKSLLETKMNSETQRFLEERAERIRILHERQERDLEEFDNESVRLGFSALAIAEISRENYDDDGSLSGSMLSLAHSNSSTSFPPGSV</sequence>
<comment type="catalytic activity">
    <reaction evidence="8">
        <text>L-seryl-[protein] + ATP = O-phospho-L-seryl-[protein] + ADP + H(+)</text>
        <dbReference type="Rhea" id="RHEA:17989"/>
        <dbReference type="Rhea" id="RHEA-COMP:9863"/>
        <dbReference type="Rhea" id="RHEA-COMP:11604"/>
        <dbReference type="ChEBI" id="CHEBI:15378"/>
        <dbReference type="ChEBI" id="CHEBI:29999"/>
        <dbReference type="ChEBI" id="CHEBI:30616"/>
        <dbReference type="ChEBI" id="CHEBI:83421"/>
        <dbReference type="ChEBI" id="CHEBI:456216"/>
        <dbReference type="EC" id="2.7.11.1"/>
    </reaction>
</comment>
<keyword evidence="11" id="KW-1185">Reference proteome</keyword>
<keyword evidence="3" id="KW-0808">Transferase</keyword>
<evidence type="ECO:0000256" key="9">
    <source>
        <dbReference type="SAM" id="MobiDB-lite"/>
    </source>
</evidence>
<accession>D2A5W9</accession>
<evidence type="ECO:0000313" key="11">
    <source>
        <dbReference type="Proteomes" id="UP000007266"/>
    </source>
</evidence>
<evidence type="ECO:0000256" key="1">
    <source>
        <dbReference type="ARBA" id="ARBA00012513"/>
    </source>
</evidence>
<dbReference type="AlphaFoldDB" id="D2A5W9"/>
<evidence type="ECO:0000256" key="6">
    <source>
        <dbReference type="ARBA" id="ARBA00022840"/>
    </source>
</evidence>
<dbReference type="OMA" id="EMSEDPC"/>
<keyword evidence="6" id="KW-0067">ATP-binding</keyword>
<dbReference type="PANTHER" id="PTHR47167">
    <property type="entry name" value="SERINE/THREONINE-PROTEIN KINASE TAO1-LIKE PROTEIN"/>
    <property type="match status" value="1"/>
</dbReference>
<keyword evidence="5 10" id="KW-0418">Kinase</keyword>
<gene>
    <name evidence="10" type="primary">AUGUSTUS-3.0.2_15606</name>
    <name evidence="10" type="ORF">TcasGA2_TC015606</name>
</gene>
<proteinExistence type="predicted"/>
<evidence type="ECO:0000313" key="10">
    <source>
        <dbReference type="EMBL" id="EFA05430.1"/>
    </source>
</evidence>
<dbReference type="Proteomes" id="UP000007266">
    <property type="component" value="Linkage group 6"/>
</dbReference>